<sequence>MALRKTAAALFAAAAIAISTVGSAGTAAARTAGTDGGTGVRTSEEVRQPSLTADQMKNAVVPRAARSGSAAAAPLNCAYYYVCGKGGNGNRFDYTTCGVTYTLPNLVGWGSLHNNQTPGTRANFYDVNGAWMFSLDAPLKNDVFWTPVWYVIAC</sequence>
<name>A0A8I0TQ05_9ACTN</name>
<evidence type="ECO:0008006" key="4">
    <source>
        <dbReference type="Google" id="ProtNLM"/>
    </source>
</evidence>
<keyword evidence="1" id="KW-0732">Signal</keyword>
<proteinExistence type="predicted"/>
<evidence type="ECO:0000313" key="2">
    <source>
        <dbReference type="EMBL" id="MBE1596164.1"/>
    </source>
</evidence>
<feature type="signal peptide" evidence="1">
    <location>
        <begin position="1"/>
        <end position="24"/>
    </location>
</feature>
<organism evidence="2 3">
    <name type="scientific">Streptomyces stelliscabiei</name>
    <dbReference type="NCBI Taxonomy" id="146820"/>
    <lineage>
        <taxon>Bacteria</taxon>
        <taxon>Bacillati</taxon>
        <taxon>Actinomycetota</taxon>
        <taxon>Actinomycetes</taxon>
        <taxon>Kitasatosporales</taxon>
        <taxon>Streptomycetaceae</taxon>
        <taxon>Streptomyces</taxon>
    </lineage>
</organism>
<dbReference type="OrthoDB" id="3541237at2"/>
<evidence type="ECO:0000313" key="3">
    <source>
        <dbReference type="Proteomes" id="UP000629287"/>
    </source>
</evidence>
<accession>A0A8I0TQ05</accession>
<gene>
    <name evidence="2" type="ORF">H4687_002293</name>
</gene>
<dbReference type="Proteomes" id="UP000629287">
    <property type="component" value="Unassembled WGS sequence"/>
</dbReference>
<keyword evidence="3" id="KW-1185">Reference proteome</keyword>
<dbReference type="EMBL" id="JADBGF010000001">
    <property type="protein sequence ID" value="MBE1596164.1"/>
    <property type="molecule type" value="Genomic_DNA"/>
</dbReference>
<protein>
    <recommendedName>
        <fullName evidence="4">Secreted protein</fullName>
    </recommendedName>
</protein>
<dbReference type="AlphaFoldDB" id="A0A8I0TQ05"/>
<dbReference type="RefSeq" id="WP_046919914.1">
    <property type="nucleotide sequence ID" value="NZ_JADBGF010000001.1"/>
</dbReference>
<evidence type="ECO:0000256" key="1">
    <source>
        <dbReference type="SAM" id="SignalP"/>
    </source>
</evidence>
<comment type="caution">
    <text evidence="2">The sequence shown here is derived from an EMBL/GenBank/DDBJ whole genome shotgun (WGS) entry which is preliminary data.</text>
</comment>
<reference evidence="2 3" key="1">
    <citation type="submission" date="2020-10" db="EMBL/GenBank/DDBJ databases">
        <title>Sequencing the genomes of 1000 actinobacteria strains.</title>
        <authorList>
            <person name="Klenk H.-P."/>
        </authorList>
    </citation>
    <scope>NUCLEOTIDE SEQUENCE [LARGE SCALE GENOMIC DNA]</scope>
    <source>
        <strain evidence="2 3">DSM 41803</strain>
    </source>
</reference>
<dbReference type="GeneID" id="86826887"/>
<feature type="chain" id="PRO_5039306385" description="Secreted protein" evidence="1">
    <location>
        <begin position="25"/>
        <end position="154"/>
    </location>
</feature>